<dbReference type="Proteomes" id="UP001596250">
    <property type="component" value="Unassembled WGS sequence"/>
</dbReference>
<dbReference type="PROSITE" id="PS51462">
    <property type="entry name" value="NUDIX"/>
    <property type="match status" value="1"/>
</dbReference>
<dbReference type="CDD" id="cd18880">
    <property type="entry name" value="NUDIX_ADPRase"/>
    <property type="match status" value="1"/>
</dbReference>
<evidence type="ECO:0000256" key="1">
    <source>
        <dbReference type="ARBA" id="ARBA00001946"/>
    </source>
</evidence>
<dbReference type="RefSeq" id="WP_379894787.1">
    <property type="nucleotide sequence ID" value="NZ_CBCSCT010000041.1"/>
</dbReference>
<dbReference type="InterPro" id="IPR015797">
    <property type="entry name" value="NUDIX_hydrolase-like_dom_sf"/>
</dbReference>
<feature type="domain" description="Nudix hydrolase" evidence="3">
    <location>
        <begin position="3"/>
        <end position="143"/>
    </location>
</feature>
<gene>
    <name evidence="4" type="ORF">ACFPXP_13465</name>
</gene>
<evidence type="ECO:0000259" key="3">
    <source>
        <dbReference type="PROSITE" id="PS51462"/>
    </source>
</evidence>
<organism evidence="4 5">
    <name type="scientific">Marinicrinis lubricantis</name>
    <dbReference type="NCBI Taxonomy" id="2086470"/>
    <lineage>
        <taxon>Bacteria</taxon>
        <taxon>Bacillati</taxon>
        <taxon>Bacillota</taxon>
        <taxon>Bacilli</taxon>
        <taxon>Bacillales</taxon>
        <taxon>Paenibacillaceae</taxon>
    </lineage>
</organism>
<protein>
    <submittedName>
        <fullName evidence="4">NUDIX domain-containing protein</fullName>
    </submittedName>
</protein>
<name>A0ABW1IQT3_9BACL</name>
<evidence type="ECO:0000313" key="5">
    <source>
        <dbReference type="Proteomes" id="UP001596250"/>
    </source>
</evidence>
<dbReference type="Pfam" id="PF00293">
    <property type="entry name" value="NUDIX"/>
    <property type="match status" value="1"/>
</dbReference>
<dbReference type="PANTHER" id="PTHR43046:SF14">
    <property type="entry name" value="MUTT_NUDIX FAMILY PROTEIN"/>
    <property type="match status" value="1"/>
</dbReference>
<keyword evidence="2" id="KW-0378">Hydrolase</keyword>
<proteinExistence type="predicted"/>
<dbReference type="InterPro" id="IPR000086">
    <property type="entry name" value="NUDIX_hydrolase_dom"/>
</dbReference>
<keyword evidence="5" id="KW-1185">Reference proteome</keyword>
<dbReference type="PANTHER" id="PTHR43046">
    <property type="entry name" value="GDP-MANNOSE MANNOSYL HYDROLASE"/>
    <property type="match status" value="1"/>
</dbReference>
<reference evidence="5" key="1">
    <citation type="journal article" date="2019" name="Int. J. Syst. Evol. Microbiol.">
        <title>The Global Catalogue of Microorganisms (GCM) 10K type strain sequencing project: providing services to taxonomists for standard genome sequencing and annotation.</title>
        <authorList>
            <consortium name="The Broad Institute Genomics Platform"/>
            <consortium name="The Broad Institute Genome Sequencing Center for Infectious Disease"/>
            <person name="Wu L."/>
            <person name="Ma J."/>
        </authorList>
    </citation>
    <scope>NUCLEOTIDE SEQUENCE [LARGE SCALE GENOMIC DNA]</scope>
    <source>
        <strain evidence="5">CCM 8749</strain>
    </source>
</reference>
<comment type="cofactor">
    <cofactor evidence="1">
        <name>Mg(2+)</name>
        <dbReference type="ChEBI" id="CHEBI:18420"/>
    </cofactor>
</comment>
<dbReference type="EMBL" id="JBHSQV010000162">
    <property type="protein sequence ID" value="MFC5987413.1"/>
    <property type="molecule type" value="Genomic_DNA"/>
</dbReference>
<evidence type="ECO:0000313" key="4">
    <source>
        <dbReference type="EMBL" id="MFC5987413.1"/>
    </source>
</evidence>
<accession>A0ABW1IQT3</accession>
<evidence type="ECO:0000256" key="2">
    <source>
        <dbReference type="ARBA" id="ARBA00022801"/>
    </source>
</evidence>
<sequence>MTYHVRVRPTALIIENDSMLLVEYKDEEGIHYNLPGGGAEPGETMIEGVQRELFEETMADAEVGPIAFVYECAPHKQSGDYPDTTPHTLYLIFDCTLKEGSRPRQPDVTDANQSAVKWIPLQELDSIILFPNIKPQIKEYIRNRRSIEIIQDFQLERYFN</sequence>
<comment type="caution">
    <text evidence="4">The sequence shown here is derived from an EMBL/GenBank/DDBJ whole genome shotgun (WGS) entry which is preliminary data.</text>
</comment>
<dbReference type="SUPFAM" id="SSF55811">
    <property type="entry name" value="Nudix"/>
    <property type="match status" value="1"/>
</dbReference>
<dbReference type="Gene3D" id="3.90.79.10">
    <property type="entry name" value="Nucleoside Triphosphate Pyrophosphohydrolase"/>
    <property type="match status" value="1"/>
</dbReference>